<evidence type="ECO:0000256" key="3">
    <source>
        <dbReference type="ARBA" id="ARBA00022692"/>
    </source>
</evidence>
<feature type="transmembrane region" description="Helical" evidence="7">
    <location>
        <begin position="417"/>
        <end position="435"/>
    </location>
</feature>
<proteinExistence type="inferred from homology"/>
<comment type="caution">
    <text evidence="8">The sequence shown here is derived from an EMBL/GenBank/DDBJ whole genome shotgun (WGS) entry which is preliminary data.</text>
</comment>
<organism evidence="8 9">
    <name type="scientific">Meripilus lineatus</name>
    <dbReference type="NCBI Taxonomy" id="2056292"/>
    <lineage>
        <taxon>Eukaryota</taxon>
        <taxon>Fungi</taxon>
        <taxon>Dikarya</taxon>
        <taxon>Basidiomycota</taxon>
        <taxon>Agaricomycotina</taxon>
        <taxon>Agaricomycetes</taxon>
        <taxon>Polyporales</taxon>
        <taxon>Meripilaceae</taxon>
        <taxon>Meripilus</taxon>
    </lineage>
</organism>
<evidence type="ECO:0000256" key="7">
    <source>
        <dbReference type="SAM" id="Phobius"/>
    </source>
</evidence>
<evidence type="ECO:0000256" key="6">
    <source>
        <dbReference type="SAM" id="MobiDB-lite"/>
    </source>
</evidence>
<feature type="transmembrane region" description="Helical" evidence="7">
    <location>
        <begin position="180"/>
        <end position="205"/>
    </location>
</feature>
<dbReference type="PANTHER" id="PTHR13317">
    <property type="entry name" value="TRANSMEMBRANE ANTERIOR POSTERIOR TRANSFORMATION PROTEIN 1 HOMOLOG"/>
    <property type="match status" value="1"/>
</dbReference>
<evidence type="ECO:0000256" key="5">
    <source>
        <dbReference type="ARBA" id="ARBA00023136"/>
    </source>
</evidence>
<dbReference type="InterPro" id="IPR008010">
    <property type="entry name" value="Tatp1"/>
</dbReference>
<accession>A0AAD5V4P9</accession>
<dbReference type="PANTHER" id="PTHR13317:SF4">
    <property type="entry name" value="TRANSMEMBRANE ANTERIOR POSTERIOR TRANSFORMATION PROTEIN 1 HOMOLOG"/>
    <property type="match status" value="1"/>
</dbReference>
<evidence type="ECO:0000313" key="8">
    <source>
        <dbReference type="EMBL" id="KAJ3484702.1"/>
    </source>
</evidence>
<keyword evidence="4 7" id="KW-1133">Transmembrane helix</keyword>
<evidence type="ECO:0000313" key="9">
    <source>
        <dbReference type="Proteomes" id="UP001212997"/>
    </source>
</evidence>
<feature type="compositionally biased region" description="Basic residues" evidence="6">
    <location>
        <begin position="9"/>
        <end position="18"/>
    </location>
</feature>
<evidence type="ECO:0008006" key="10">
    <source>
        <dbReference type="Google" id="ProtNLM"/>
    </source>
</evidence>
<protein>
    <recommendedName>
        <fullName evidence="10">DUF747-domain-containing protein</fullName>
    </recommendedName>
</protein>
<comment type="subcellular location">
    <subcellularLocation>
        <location evidence="1">Membrane</location>
        <topology evidence="1">Multi-pass membrane protein</topology>
    </subcellularLocation>
</comment>
<gene>
    <name evidence="8" type="ORF">NLI96_g5463</name>
</gene>
<dbReference type="EMBL" id="JANAWD010000179">
    <property type="protein sequence ID" value="KAJ3484702.1"/>
    <property type="molecule type" value="Genomic_DNA"/>
</dbReference>
<dbReference type="Pfam" id="PF05346">
    <property type="entry name" value="DUF747"/>
    <property type="match status" value="1"/>
</dbReference>
<keyword evidence="3 7" id="KW-0812">Transmembrane</keyword>
<feature type="region of interest" description="Disordered" evidence="6">
    <location>
        <begin position="1"/>
        <end position="66"/>
    </location>
</feature>
<keyword evidence="5 7" id="KW-0472">Membrane</keyword>
<dbReference type="Proteomes" id="UP001212997">
    <property type="component" value="Unassembled WGS sequence"/>
</dbReference>
<evidence type="ECO:0000256" key="4">
    <source>
        <dbReference type="ARBA" id="ARBA00022989"/>
    </source>
</evidence>
<name>A0AAD5V4P9_9APHY</name>
<sequence length="682" mass="76853">MAPPGSLSPRRKRIRKHLSLSSASGSKWVANLGQPSTPAKKRRRGSSPPVTDIFPLTQHTTSISDEEDDFARLITDDETSLPHAETFPMISPPQRQPLTYASLPPTPISSSPARHPSPPPLQLIQPPLSQKPPEPAYEPPFSLWDYLREELLATDFDSHQELKWERVSNFLSMPLAIEKILMFGFVLCFDSFLYTFTILPIRFFFALSRLMFTTFLRFSPSLPPSQKADILRTLLLIISIVILGPLTDASKIYHSIRGQDTIKLYVIFNALEIADRLCASIGQDILDCLFSRSTLEFHTLRPVVYFLLALVYNVSHTLVMIYQMISLNVAVNSYDHALLTLLVSNQFVEIKGSVFKKFEKDNLFQITCADIVERFTLALMLVVVAFRNLIELSGSSFTFSEGFALPKSFGWFHGKNTLWIISYPVITVMVSEMLVDWLKHAFISKFNHIRPSVYERYTDVLCRDLSTGSAVGRRGARKHTYVDQSPLVARRLGFASLPLAVLAIIIGSQSINLLIAMHTDDSLPWTWNFQDLSNDDLINIGKWAALGVLFWLCTVVIKIIMGVRLLSYATKRRAGMEARAAADVVNDFGRDPIGEGKEERVGPLFPSLEKDKDSHVFALCPSSIQKYNRDLKTLLDNKQDDAAPVAEIGERKPGDKEVGADGKKKRLGLEEITRFTMVKRIW</sequence>
<evidence type="ECO:0000256" key="2">
    <source>
        <dbReference type="ARBA" id="ARBA00008803"/>
    </source>
</evidence>
<feature type="transmembrane region" description="Helical" evidence="7">
    <location>
        <begin position="303"/>
        <end position="325"/>
    </location>
</feature>
<feature type="region of interest" description="Disordered" evidence="6">
    <location>
        <begin position="81"/>
        <end position="135"/>
    </location>
</feature>
<keyword evidence="9" id="KW-1185">Reference proteome</keyword>
<dbReference type="GO" id="GO:0005789">
    <property type="term" value="C:endoplasmic reticulum membrane"/>
    <property type="evidence" value="ECO:0007669"/>
    <property type="project" value="TreeGrafter"/>
</dbReference>
<dbReference type="AlphaFoldDB" id="A0AAD5V4P9"/>
<comment type="similarity">
    <text evidence="2">Belongs to the TAPT1 family.</text>
</comment>
<evidence type="ECO:0000256" key="1">
    <source>
        <dbReference type="ARBA" id="ARBA00004141"/>
    </source>
</evidence>
<reference evidence="8" key="1">
    <citation type="submission" date="2022-07" db="EMBL/GenBank/DDBJ databases">
        <title>Genome Sequence of Physisporinus lineatus.</title>
        <authorList>
            <person name="Buettner E."/>
        </authorList>
    </citation>
    <scope>NUCLEOTIDE SEQUENCE</scope>
    <source>
        <strain evidence="8">VT162</strain>
    </source>
</reference>
<feature type="transmembrane region" description="Helical" evidence="7">
    <location>
        <begin position="543"/>
        <end position="566"/>
    </location>
</feature>
<feature type="transmembrane region" description="Helical" evidence="7">
    <location>
        <begin position="494"/>
        <end position="517"/>
    </location>
</feature>